<evidence type="ECO:0000313" key="2">
    <source>
        <dbReference type="EMBL" id="SDB03610.1"/>
    </source>
</evidence>
<dbReference type="AlphaFoldDB" id="A0A1G6A5L6"/>
<protein>
    <submittedName>
        <fullName evidence="2">Uncharacterized protein</fullName>
    </submittedName>
</protein>
<gene>
    <name evidence="2" type="ORF">SAMN05660653_00163</name>
</gene>
<evidence type="ECO:0000256" key="1">
    <source>
        <dbReference type="SAM" id="Phobius"/>
    </source>
</evidence>
<dbReference type="EMBL" id="FMXO01000001">
    <property type="protein sequence ID" value="SDB03610.1"/>
    <property type="molecule type" value="Genomic_DNA"/>
</dbReference>
<keyword evidence="1" id="KW-0472">Membrane</keyword>
<name>A0A1G6A5L6_9BACT</name>
<proteinExistence type="predicted"/>
<dbReference type="STRING" id="617002.SAMN05660653_00163"/>
<accession>A0A1G6A5L6</accession>
<dbReference type="RefSeq" id="WP_092116242.1">
    <property type="nucleotide sequence ID" value="NZ_FMXO01000001.1"/>
</dbReference>
<keyword evidence="3" id="KW-1185">Reference proteome</keyword>
<dbReference type="Proteomes" id="UP000198771">
    <property type="component" value="Unassembled WGS sequence"/>
</dbReference>
<reference evidence="2 3" key="1">
    <citation type="submission" date="2016-10" db="EMBL/GenBank/DDBJ databases">
        <authorList>
            <person name="de Groot N.N."/>
        </authorList>
    </citation>
    <scope>NUCLEOTIDE SEQUENCE [LARGE SCALE GENOMIC DNA]</scope>
    <source>
        <strain evidence="2 3">ASO4-2</strain>
    </source>
</reference>
<evidence type="ECO:0000313" key="3">
    <source>
        <dbReference type="Proteomes" id="UP000198771"/>
    </source>
</evidence>
<organism evidence="2 3">
    <name type="scientific">Desulfonatronum thiosulfatophilum</name>
    <dbReference type="NCBI Taxonomy" id="617002"/>
    <lineage>
        <taxon>Bacteria</taxon>
        <taxon>Pseudomonadati</taxon>
        <taxon>Thermodesulfobacteriota</taxon>
        <taxon>Desulfovibrionia</taxon>
        <taxon>Desulfovibrionales</taxon>
        <taxon>Desulfonatronaceae</taxon>
        <taxon>Desulfonatronum</taxon>
    </lineage>
</organism>
<keyword evidence="1" id="KW-1133">Transmembrane helix</keyword>
<keyword evidence="1" id="KW-0812">Transmembrane</keyword>
<sequence>MSLDVYVISASLIGIGFFLGSTWEVFQARRERKNEVKGRLKILVPMNQPASSEIMRILAELHGAIESNDRARKTEAIEADGPRRLQ</sequence>
<feature type="transmembrane region" description="Helical" evidence="1">
    <location>
        <begin position="6"/>
        <end position="26"/>
    </location>
</feature>